<gene>
    <name evidence="4" type="ORF">COB67_09605</name>
</gene>
<dbReference type="InterPro" id="IPR003959">
    <property type="entry name" value="ATPase_AAA_core"/>
</dbReference>
<evidence type="ECO:0000313" key="5">
    <source>
        <dbReference type="Proteomes" id="UP000218113"/>
    </source>
</evidence>
<dbReference type="SMART" id="SM00382">
    <property type="entry name" value="AAA"/>
    <property type="match status" value="1"/>
</dbReference>
<dbReference type="Pfam" id="PF00004">
    <property type="entry name" value="AAA"/>
    <property type="match status" value="1"/>
</dbReference>
<organism evidence="4 5">
    <name type="scientific">SAR324 cluster bacterium</name>
    <dbReference type="NCBI Taxonomy" id="2024889"/>
    <lineage>
        <taxon>Bacteria</taxon>
        <taxon>Deltaproteobacteria</taxon>
        <taxon>SAR324 cluster</taxon>
    </lineage>
</organism>
<keyword evidence="1" id="KW-0547">Nucleotide-binding</keyword>
<evidence type="ECO:0000259" key="3">
    <source>
        <dbReference type="SMART" id="SM00382"/>
    </source>
</evidence>
<dbReference type="GO" id="GO:0005524">
    <property type="term" value="F:ATP binding"/>
    <property type="evidence" value="ECO:0007669"/>
    <property type="project" value="UniProtKB-KW"/>
</dbReference>
<dbReference type="InterPro" id="IPR050168">
    <property type="entry name" value="AAA_ATPase_domain"/>
</dbReference>
<comment type="caution">
    <text evidence="4">The sequence shown here is derived from an EMBL/GenBank/DDBJ whole genome shotgun (WGS) entry which is preliminary data.</text>
</comment>
<dbReference type="InterPro" id="IPR027417">
    <property type="entry name" value="P-loop_NTPase"/>
</dbReference>
<evidence type="ECO:0000313" key="4">
    <source>
        <dbReference type="EMBL" id="PCI27019.1"/>
    </source>
</evidence>
<sequence length="611" mass="68402">MSDTIHTILKPYIEGVPVIHLTGRSLYDLDVIPNSDQILQLKDILHDHALQEHQLLVLSYSLAAGPLISLDRTSQQVFRGLNPDVSSRIRDYLINKGVNINSYRSQNANDFLHAMRSLFGVAIDECTIKLAGKPIKFCILFEFTEHLMPKRQGGGQSDPQIIASEATFLFANSERLKDCQNYVILNGLENHVDNLIIDELPMVKLAYPNKDAKEIFLRTLRNKYNQAVFEQGLDNTIVANLTCNTPNKGIERIVRSSHFVNNKNLGNNIIQAGLLTEQKQRDIEILSEGTLTLLNTERVKNVELKGRNISHAWSFLKRCAEGIKENKQHTPLNVLLIGSPSSGKTDLAIKASASSKVPFFQMNSPKGQYVGQTEERSRKQQEILKEMYPNIGFIDEITEAFPMQRSNSDMDSGATASVVATLLTALSDKSRAGKSMIIGTTNCPWRIGSAMLSRFICLPVLSPLKEDYPAIIQSIIKELNNGVDLAINKKDLNKASNLFYKKKISPRLIRTAIQNAIGMLGDFTVHTVLFAAEDICEQDVREVNSMIYADYCALKITSSKSFLPWFDSTGSFDDKYPFPDYLKKVVDSKTGSINRQNLSVEIDNLKDKVNV</sequence>
<dbReference type="Gene3D" id="3.40.50.300">
    <property type="entry name" value="P-loop containing nucleotide triphosphate hydrolases"/>
    <property type="match status" value="1"/>
</dbReference>
<accession>A0A2A4T169</accession>
<dbReference type="PANTHER" id="PTHR23077">
    <property type="entry name" value="AAA-FAMILY ATPASE"/>
    <property type="match status" value="1"/>
</dbReference>
<dbReference type="PANTHER" id="PTHR23077:SF27">
    <property type="entry name" value="ATPASE FAMILY GENE 2 PROTEIN HOMOLOG A"/>
    <property type="match status" value="1"/>
</dbReference>
<keyword evidence="2" id="KW-0067">ATP-binding</keyword>
<dbReference type="Proteomes" id="UP000218113">
    <property type="component" value="Unassembled WGS sequence"/>
</dbReference>
<protein>
    <recommendedName>
        <fullName evidence="3">AAA+ ATPase domain-containing protein</fullName>
    </recommendedName>
</protein>
<dbReference type="EMBL" id="NVSR01000081">
    <property type="protein sequence ID" value="PCI27019.1"/>
    <property type="molecule type" value="Genomic_DNA"/>
</dbReference>
<proteinExistence type="predicted"/>
<evidence type="ECO:0000256" key="1">
    <source>
        <dbReference type="ARBA" id="ARBA00022741"/>
    </source>
</evidence>
<dbReference type="SUPFAM" id="SSF52540">
    <property type="entry name" value="P-loop containing nucleoside triphosphate hydrolases"/>
    <property type="match status" value="1"/>
</dbReference>
<evidence type="ECO:0000256" key="2">
    <source>
        <dbReference type="ARBA" id="ARBA00022840"/>
    </source>
</evidence>
<dbReference type="InterPro" id="IPR003593">
    <property type="entry name" value="AAA+_ATPase"/>
</dbReference>
<name>A0A2A4T169_9DELT</name>
<reference evidence="5" key="1">
    <citation type="submission" date="2017-08" db="EMBL/GenBank/DDBJ databases">
        <title>A dynamic microbial community with high functional redundancy inhabits the cold, oxic subseafloor aquifer.</title>
        <authorList>
            <person name="Tully B.J."/>
            <person name="Wheat C.G."/>
            <person name="Glazer B.T."/>
            <person name="Huber J.A."/>
        </authorList>
    </citation>
    <scope>NUCLEOTIDE SEQUENCE [LARGE SCALE GENOMIC DNA]</scope>
</reference>
<dbReference type="GO" id="GO:0016887">
    <property type="term" value="F:ATP hydrolysis activity"/>
    <property type="evidence" value="ECO:0007669"/>
    <property type="project" value="InterPro"/>
</dbReference>
<feature type="domain" description="AAA+ ATPase" evidence="3">
    <location>
        <begin position="330"/>
        <end position="466"/>
    </location>
</feature>
<dbReference type="AlphaFoldDB" id="A0A2A4T169"/>
<dbReference type="GO" id="GO:0005737">
    <property type="term" value="C:cytoplasm"/>
    <property type="evidence" value="ECO:0007669"/>
    <property type="project" value="TreeGrafter"/>
</dbReference>